<protein>
    <recommendedName>
        <fullName evidence="1">KAP NTPase domain-containing protein</fullName>
    </recommendedName>
</protein>
<evidence type="ECO:0000313" key="3">
    <source>
        <dbReference type="Proteomes" id="UP000510888"/>
    </source>
</evidence>
<gene>
    <name evidence="2" type="ORF">PPGU16_21550</name>
</gene>
<evidence type="ECO:0000259" key="1">
    <source>
        <dbReference type="Pfam" id="PF07693"/>
    </source>
</evidence>
<dbReference type="InterPro" id="IPR027417">
    <property type="entry name" value="P-loop_NTPase"/>
</dbReference>
<name>A0A7I8BL39_9BURK</name>
<dbReference type="PANTHER" id="PTHR22674:SF6">
    <property type="entry name" value="NTPASE KAP FAMILY P-LOOP DOMAIN-CONTAINING PROTEIN 1"/>
    <property type="match status" value="1"/>
</dbReference>
<keyword evidence="3" id="KW-1185">Reference proteome</keyword>
<dbReference type="EMBL" id="AP023174">
    <property type="protein sequence ID" value="BCF89088.1"/>
    <property type="molecule type" value="Genomic_DNA"/>
</dbReference>
<sequence length="732" mass="81287">MHISDRPAETDALGRSNFAKSLARSILSVRSDDGLVIGIEGGWGTGKSTVIGFIKRHLESQTTDETKPIIVDFNPWIVSNSGAMVEALVTQIAAALHVALGAQEEKLKVGEKLLNYIGLIKYLKYLRYLPGVGFVGNIAQDAAEAAEKIADGTEAAKKALEDVEKVLPNLDLARKKAEVVKALQSLDRTIVVVVDDVDRLPEDEIRQIVQTIKAVADFPRTTYLLAYDREVVASALGSGNLARGQSYLEKIVQVAYPITPLFQNQLRSFLDAKLQELLKSADIVLRGYEEAIYRSGIEAVTHIVRHPRDVVRLMNRLLLSLPATRGEVNAVDVIVFEALSQRFPDVRDHVHRNPTDFIGQSFRGDAESEAVIVGVNDWSNWSDSTRHEFEHPWEKHLPADEAERDVARRACAFLFAVTADKKEKVPEDELRLVDPDRLARYFRMASLESVPEATTIHGYLETAESLREALANCDASDVSFLLEWIFNYTPSCQFPDACGSIRRLIDAASTIQTQNALTEGLAELFGKVISRLMERAALEDRIKCLNQIATSAPLSVAEPVLLEATAEQGKWIIRPEMLLPPEKQLVPDSQAVDSALEIWSHRVREAASKGDLVREARMHAILYRFAQLNFAYRETYEIVSGVCVTEEGLKKFISVYVEDSPFNSLEGFSLIVDAHSMAARIRGSSLSYEYAWLADRITNGSYPAAISEQANRLMGQQQADLTQAVARSRIAI</sequence>
<proteinExistence type="predicted"/>
<organism evidence="2 3">
    <name type="scientific">Paraburkholderia largidicola</name>
    <dbReference type="NCBI Taxonomy" id="3014751"/>
    <lineage>
        <taxon>Bacteria</taxon>
        <taxon>Pseudomonadati</taxon>
        <taxon>Pseudomonadota</taxon>
        <taxon>Betaproteobacteria</taxon>
        <taxon>Burkholderiales</taxon>
        <taxon>Burkholderiaceae</taxon>
        <taxon>Paraburkholderia</taxon>
    </lineage>
</organism>
<dbReference type="KEGG" id="plad:PPGU16_21550"/>
<dbReference type="InterPro" id="IPR052754">
    <property type="entry name" value="NTPase_KAP_P-loop"/>
</dbReference>
<dbReference type="SUPFAM" id="SSF52540">
    <property type="entry name" value="P-loop containing nucleoside triphosphate hydrolases"/>
    <property type="match status" value="1"/>
</dbReference>
<evidence type="ECO:0000313" key="2">
    <source>
        <dbReference type="EMBL" id="BCF89088.1"/>
    </source>
</evidence>
<dbReference type="PANTHER" id="PTHR22674">
    <property type="entry name" value="NTPASE, KAP FAMILY P-LOOP DOMAIN-CONTAINING 1"/>
    <property type="match status" value="1"/>
</dbReference>
<feature type="domain" description="KAP NTPase" evidence="1">
    <location>
        <begin position="15"/>
        <end position="318"/>
    </location>
</feature>
<dbReference type="RefSeq" id="WP_180720018.1">
    <property type="nucleotide sequence ID" value="NZ_AP023174.1"/>
</dbReference>
<dbReference type="Proteomes" id="UP000510888">
    <property type="component" value="Chromosome 1"/>
</dbReference>
<dbReference type="Gene3D" id="3.40.50.300">
    <property type="entry name" value="P-loop containing nucleotide triphosphate hydrolases"/>
    <property type="match status" value="1"/>
</dbReference>
<dbReference type="InterPro" id="IPR011646">
    <property type="entry name" value="KAP_P-loop"/>
</dbReference>
<accession>A0A7I8BL39</accession>
<reference evidence="2 3" key="1">
    <citation type="journal article" date="2020" name="Genes (Basel)">
        <title>Genomic Comparison of Insect Gut Symbionts from Divergent Burkholderia Subclades.</title>
        <authorList>
            <person name="Takeshita K."/>
            <person name="Kikuchi Y."/>
        </authorList>
    </citation>
    <scope>NUCLEOTIDE SEQUENCE [LARGE SCALE GENOMIC DNA]</scope>
    <source>
        <strain evidence="2 3">PGU16</strain>
    </source>
</reference>
<dbReference type="AlphaFoldDB" id="A0A7I8BL39"/>
<dbReference type="Pfam" id="PF07693">
    <property type="entry name" value="KAP_NTPase"/>
    <property type="match status" value="1"/>
</dbReference>